<dbReference type="PIRSF" id="PIRSF018266">
    <property type="entry name" value="FecR"/>
    <property type="match status" value="1"/>
</dbReference>
<dbReference type="InterPro" id="IPR012373">
    <property type="entry name" value="Ferrdict_sens_TM"/>
</dbReference>
<feature type="transmembrane region" description="Helical" evidence="2">
    <location>
        <begin position="70"/>
        <end position="90"/>
    </location>
</feature>
<feature type="domain" description="FecR protein" evidence="3">
    <location>
        <begin position="160"/>
        <end position="254"/>
    </location>
</feature>
<feature type="domain" description="Protein FecR C-terminal" evidence="4">
    <location>
        <begin position="302"/>
        <end position="370"/>
    </location>
</feature>
<organism evidence="5 6">
    <name type="scientific">Dyadobacter sandarakinus</name>
    <dbReference type="NCBI Taxonomy" id="2747268"/>
    <lineage>
        <taxon>Bacteria</taxon>
        <taxon>Pseudomonadati</taxon>
        <taxon>Bacteroidota</taxon>
        <taxon>Cytophagia</taxon>
        <taxon>Cytophagales</taxon>
        <taxon>Spirosomataceae</taxon>
        <taxon>Dyadobacter</taxon>
    </lineage>
</organism>
<evidence type="ECO:0000313" key="5">
    <source>
        <dbReference type="EMBL" id="QRR00747.1"/>
    </source>
</evidence>
<dbReference type="Gene3D" id="2.60.120.1440">
    <property type="match status" value="1"/>
</dbReference>
<dbReference type="Proteomes" id="UP000612680">
    <property type="component" value="Chromosome"/>
</dbReference>
<dbReference type="InterPro" id="IPR032508">
    <property type="entry name" value="FecR_C"/>
</dbReference>
<dbReference type="Pfam" id="PF04773">
    <property type="entry name" value="FecR"/>
    <property type="match status" value="1"/>
</dbReference>
<dbReference type="InterPro" id="IPR006860">
    <property type="entry name" value="FecR"/>
</dbReference>
<keyword evidence="2" id="KW-1133">Transmembrane helix</keyword>
<dbReference type="RefSeq" id="WP_204662235.1">
    <property type="nucleotide sequence ID" value="NZ_CP056775.1"/>
</dbReference>
<dbReference type="Gene3D" id="3.55.50.30">
    <property type="match status" value="1"/>
</dbReference>
<feature type="region of interest" description="Disordered" evidence="1">
    <location>
        <begin position="1"/>
        <end position="23"/>
    </location>
</feature>
<gene>
    <name evidence="5" type="ORF">HWI92_07430</name>
</gene>
<protein>
    <submittedName>
        <fullName evidence="5">FecR domain-containing protein</fullName>
    </submittedName>
</protein>
<proteinExistence type="predicted"/>
<keyword evidence="2" id="KW-0472">Membrane</keyword>
<dbReference type="PANTHER" id="PTHR30273:SF2">
    <property type="entry name" value="PROTEIN FECR"/>
    <property type="match status" value="1"/>
</dbReference>
<evidence type="ECO:0000256" key="2">
    <source>
        <dbReference type="SAM" id="Phobius"/>
    </source>
</evidence>
<evidence type="ECO:0000256" key="1">
    <source>
        <dbReference type="SAM" id="MobiDB-lite"/>
    </source>
</evidence>
<keyword evidence="6" id="KW-1185">Reference proteome</keyword>
<keyword evidence="2" id="KW-0812">Transmembrane</keyword>
<evidence type="ECO:0000259" key="4">
    <source>
        <dbReference type="Pfam" id="PF16344"/>
    </source>
</evidence>
<sequence length="372" mass="41665">MKKRVRKSEHLPESESPDLSEDEKRIAANTRILMKSVQEEALPVLEKTALRLRMEETIELQGTRTFRGTWLAVAASVALLLVSVSGYFLLRQNTGSAMQEEASKLTFDTADTRLQLADRRIVRLSEQNADLVYKQDGLRIQIDSASVVEQRTADQAFNTLTVPYGKRSTVTLVDGTKIWLNSGSKLVYPSTSDGKTREVYLEGQAYFSVSHADDIPFFVHTKNMKVQVFGTEFDVSAYDDDPQSTAVLVKGSIELTANQKSFFGSKKKKLTPGTMAAYDPGTSELQTSQVDVASYISWKEGYLILNKVPLPDILRKLGRYYRADISLGSADARNMTFSGRLDLQEDIAPVLDIIAATTSLNYQQTERRFIFR</sequence>
<evidence type="ECO:0000259" key="3">
    <source>
        <dbReference type="Pfam" id="PF04773"/>
    </source>
</evidence>
<reference evidence="5 6" key="1">
    <citation type="submission" date="2020-06" db="EMBL/GenBank/DDBJ databases">
        <title>Dyadobacter sandarakinus sp. nov., isolated from the soil of the Arctic Yellow River Station.</title>
        <authorList>
            <person name="Zhang Y."/>
            <person name="Peng F."/>
        </authorList>
    </citation>
    <scope>NUCLEOTIDE SEQUENCE [LARGE SCALE GENOMIC DNA]</scope>
    <source>
        <strain evidence="5 6">Q3-56</strain>
    </source>
</reference>
<dbReference type="PANTHER" id="PTHR30273">
    <property type="entry name" value="PERIPLASMIC SIGNAL SENSOR AND SIGMA FACTOR ACTIVATOR FECR-RELATED"/>
    <property type="match status" value="1"/>
</dbReference>
<dbReference type="Pfam" id="PF16344">
    <property type="entry name" value="FecR_C"/>
    <property type="match status" value="1"/>
</dbReference>
<evidence type="ECO:0000313" key="6">
    <source>
        <dbReference type="Proteomes" id="UP000612680"/>
    </source>
</evidence>
<dbReference type="EMBL" id="CP056775">
    <property type="protein sequence ID" value="QRR00747.1"/>
    <property type="molecule type" value="Genomic_DNA"/>
</dbReference>
<accession>A0ABX7I5H8</accession>
<name>A0ABX7I5H8_9BACT</name>